<dbReference type="Pfam" id="PF03009">
    <property type="entry name" value="GDPD"/>
    <property type="match status" value="1"/>
</dbReference>
<dbReference type="InterPro" id="IPR017946">
    <property type="entry name" value="PLC-like_Pdiesterase_TIM-brl"/>
</dbReference>
<sequence>MNDAYLGSPAPIGLAHRGGWPVDDAGRSRPELENTAVAFQHAAGLGYRHLETDVHATADGVLLAFHDPTLDRVTDRSGAIAGLPYSEVARAKVGGSEAIPVLEELIGSLPEARFTIDVKADSAVAPLAAVLRRTGAWDRVCVGSFSQARLERVRRTFDRPVAVSSGPVDVARLRAASLVPLLGRLARRGVSCVQIPPTHRGFPVLSRDLIATAHRIGVQVHVWTINDPAAMERLLDAGVDGIITDNTVELRRILLARGAWPSPA</sequence>
<dbReference type="GO" id="GO:0008081">
    <property type="term" value="F:phosphoric diester hydrolase activity"/>
    <property type="evidence" value="ECO:0007669"/>
    <property type="project" value="InterPro"/>
</dbReference>
<name>A0A9W6UJK2_9ACTN</name>
<dbReference type="PROSITE" id="PS51704">
    <property type="entry name" value="GP_PDE"/>
    <property type="match status" value="1"/>
</dbReference>
<keyword evidence="3" id="KW-1185">Reference proteome</keyword>
<comment type="caution">
    <text evidence="2">The sequence shown here is derived from an EMBL/GenBank/DDBJ whole genome shotgun (WGS) entry which is preliminary data.</text>
</comment>
<gene>
    <name evidence="2" type="ORF">Nans01_31480</name>
</gene>
<feature type="domain" description="GP-PDE" evidence="1">
    <location>
        <begin position="11"/>
        <end position="254"/>
    </location>
</feature>
<dbReference type="GO" id="GO:0006629">
    <property type="term" value="P:lipid metabolic process"/>
    <property type="evidence" value="ECO:0007669"/>
    <property type="project" value="InterPro"/>
</dbReference>
<dbReference type="PANTHER" id="PTHR43805">
    <property type="entry name" value="GLYCEROPHOSPHORYL DIESTER PHOSPHODIESTERASE"/>
    <property type="match status" value="1"/>
</dbReference>
<reference evidence="2" key="1">
    <citation type="submission" date="2023-02" db="EMBL/GenBank/DDBJ databases">
        <title>Nocardiopsis ansamitocini NBRC 112285.</title>
        <authorList>
            <person name="Ichikawa N."/>
            <person name="Sato H."/>
            <person name="Tonouchi N."/>
        </authorList>
    </citation>
    <scope>NUCLEOTIDE SEQUENCE</scope>
    <source>
        <strain evidence="2">NBRC 112285</strain>
    </source>
</reference>
<dbReference type="Gene3D" id="3.20.20.190">
    <property type="entry name" value="Phosphatidylinositol (PI) phosphodiesterase"/>
    <property type="match status" value="1"/>
</dbReference>
<dbReference type="RefSeq" id="WP_285760274.1">
    <property type="nucleotide sequence ID" value="NZ_BSQG01000005.1"/>
</dbReference>
<dbReference type="Proteomes" id="UP001165092">
    <property type="component" value="Unassembled WGS sequence"/>
</dbReference>
<proteinExistence type="predicted"/>
<dbReference type="SUPFAM" id="SSF51695">
    <property type="entry name" value="PLC-like phosphodiesterases"/>
    <property type="match status" value="1"/>
</dbReference>
<dbReference type="PANTHER" id="PTHR43805:SF1">
    <property type="entry name" value="GP-PDE DOMAIN-CONTAINING PROTEIN"/>
    <property type="match status" value="1"/>
</dbReference>
<dbReference type="EMBL" id="BSQG01000005">
    <property type="protein sequence ID" value="GLU48797.1"/>
    <property type="molecule type" value="Genomic_DNA"/>
</dbReference>
<dbReference type="CDD" id="cd08561">
    <property type="entry name" value="GDPD_cytoplasmic_ScUgpQ2_like"/>
    <property type="match status" value="1"/>
</dbReference>
<evidence type="ECO:0000259" key="1">
    <source>
        <dbReference type="PROSITE" id="PS51704"/>
    </source>
</evidence>
<evidence type="ECO:0000313" key="2">
    <source>
        <dbReference type="EMBL" id="GLU48797.1"/>
    </source>
</evidence>
<organism evidence="2 3">
    <name type="scientific">Nocardiopsis ansamitocini</name>
    <dbReference type="NCBI Taxonomy" id="1670832"/>
    <lineage>
        <taxon>Bacteria</taxon>
        <taxon>Bacillati</taxon>
        <taxon>Actinomycetota</taxon>
        <taxon>Actinomycetes</taxon>
        <taxon>Streptosporangiales</taxon>
        <taxon>Nocardiopsidaceae</taxon>
        <taxon>Nocardiopsis</taxon>
    </lineage>
</organism>
<dbReference type="InterPro" id="IPR030395">
    <property type="entry name" value="GP_PDE_dom"/>
</dbReference>
<evidence type="ECO:0000313" key="3">
    <source>
        <dbReference type="Proteomes" id="UP001165092"/>
    </source>
</evidence>
<protein>
    <submittedName>
        <fullName evidence="2">Glycerophosphoryl diester phosphodiesterase</fullName>
    </submittedName>
</protein>
<dbReference type="AlphaFoldDB" id="A0A9W6UJK2"/>
<accession>A0A9W6UJK2</accession>